<dbReference type="SMART" id="SM00421">
    <property type="entry name" value="HTH_LUXR"/>
    <property type="match status" value="1"/>
</dbReference>
<proteinExistence type="predicted"/>
<accession>A0A1Y1T936</accession>
<dbReference type="Proteomes" id="UP000192746">
    <property type="component" value="Unassembled WGS sequence"/>
</dbReference>
<evidence type="ECO:0000313" key="4">
    <source>
        <dbReference type="Proteomes" id="UP000192746"/>
    </source>
</evidence>
<dbReference type="GO" id="GO:0003677">
    <property type="term" value="F:DNA binding"/>
    <property type="evidence" value="ECO:0007669"/>
    <property type="project" value="InterPro"/>
</dbReference>
<dbReference type="GO" id="GO:0006355">
    <property type="term" value="P:regulation of DNA-templated transcription"/>
    <property type="evidence" value="ECO:0007669"/>
    <property type="project" value="InterPro"/>
</dbReference>
<feature type="transmembrane region" description="Helical" evidence="1">
    <location>
        <begin position="700"/>
        <end position="724"/>
    </location>
</feature>
<reference evidence="3 4" key="1">
    <citation type="submission" date="2013-04" db="EMBL/GenBank/DDBJ databases">
        <title>Zunongwangia sp. 22II14-10F7 Genome Sequencing.</title>
        <authorList>
            <person name="Lai Q."/>
            <person name="Shao Z."/>
        </authorList>
    </citation>
    <scope>NUCLEOTIDE SEQUENCE [LARGE SCALE GENOMIC DNA]</scope>
    <source>
        <strain evidence="3 4">22II14-10F7</strain>
    </source>
</reference>
<evidence type="ECO:0000256" key="1">
    <source>
        <dbReference type="SAM" id="Phobius"/>
    </source>
</evidence>
<keyword evidence="1" id="KW-0472">Membrane</keyword>
<dbReference type="Gene3D" id="2.130.10.10">
    <property type="entry name" value="YVTN repeat-like/Quinoprotein amine dehydrogenase"/>
    <property type="match status" value="2"/>
</dbReference>
<dbReference type="SUPFAM" id="SSF46894">
    <property type="entry name" value="C-terminal effector domain of the bipartite response regulators"/>
    <property type="match status" value="1"/>
</dbReference>
<gene>
    <name evidence="3" type="ORF">IIF7_00470</name>
</gene>
<keyword evidence="4" id="KW-1185">Reference proteome</keyword>
<dbReference type="STRING" id="1185767.IIF7_00470"/>
<feature type="domain" description="HTH luxR-type" evidence="2">
    <location>
        <begin position="839"/>
        <end position="896"/>
    </location>
</feature>
<evidence type="ECO:0000259" key="2">
    <source>
        <dbReference type="SMART" id="SM00421"/>
    </source>
</evidence>
<dbReference type="InterPro" id="IPR016032">
    <property type="entry name" value="Sig_transdc_resp-reg_C-effctor"/>
</dbReference>
<dbReference type="AlphaFoldDB" id="A0A1Y1T936"/>
<dbReference type="EMBL" id="ARYN01000001">
    <property type="protein sequence ID" value="ORL47192.1"/>
    <property type="molecule type" value="Genomic_DNA"/>
</dbReference>
<comment type="caution">
    <text evidence="3">The sequence shown here is derived from an EMBL/GenBank/DDBJ whole genome shotgun (WGS) entry which is preliminary data.</text>
</comment>
<keyword evidence="1" id="KW-1133">Transmembrane helix</keyword>
<evidence type="ECO:0000313" key="3">
    <source>
        <dbReference type="EMBL" id="ORL47192.1"/>
    </source>
</evidence>
<organism evidence="3 4">
    <name type="scientific">Zunongwangia atlantica 22II14-10F7</name>
    <dbReference type="NCBI Taxonomy" id="1185767"/>
    <lineage>
        <taxon>Bacteria</taxon>
        <taxon>Pseudomonadati</taxon>
        <taxon>Bacteroidota</taxon>
        <taxon>Flavobacteriia</taxon>
        <taxon>Flavobacteriales</taxon>
        <taxon>Flavobacteriaceae</taxon>
        <taxon>Zunongwangia</taxon>
    </lineage>
</organism>
<dbReference type="InterPro" id="IPR000792">
    <property type="entry name" value="Tscrpt_reg_LuxR_C"/>
</dbReference>
<dbReference type="InterPro" id="IPR015943">
    <property type="entry name" value="WD40/YVTN_repeat-like_dom_sf"/>
</dbReference>
<dbReference type="Gene3D" id="1.10.10.10">
    <property type="entry name" value="Winged helix-like DNA-binding domain superfamily/Winged helix DNA-binding domain"/>
    <property type="match status" value="1"/>
</dbReference>
<dbReference type="InterPro" id="IPR036388">
    <property type="entry name" value="WH-like_DNA-bd_sf"/>
</dbReference>
<sequence length="900" mass="104269">MNFSVLTANFLTAQQLNPPIQNYSSISYQAASQNWDISVDNKGIIYVANNRGLLIYNGLTWKLHTLNSGAIIRSVYAFKDKIFTGSYREFGYWERNKKGDFEYHSLKSLFKNIDLSDEEFWGIIAFEDNIYFRSFGGLYKYDGEKIAKIANGVFTSLQIFKNKLFVAKARDGLFYLDNQSELKFYQPSQELLGKMIADIKVHQGKLIVGTRDAIFSLNENNNSFEILSTELNQFIAKAELNKIISLPNSELVIGTLKNGLVKWNRKNNEYQYFDRTNGLQNNTILSMLQFRGNLWLGLDNGIDRVTINSPIKFYIDTSGELGAVYDLIKEPNKTFLASNTGVYRLNNNGLNLIEGAEGHSWNLEKIDNKIISNSNSASFKVNENTVEVIDNSTGSFHTLVSPSNEILIGTYIGILKYSDTGFYKIDSLSFPVKKMLFETENIIWAAHPYEGIYRIKLTNDLQRALEINEISSLDGLSHVNPQIYKINNQVAVYSNQKWLKYNAFSDSLEVFEEFKELNSYKLLVENDAKYWFINTKTNDLLYTNLKEQELRLPSWRLDNRLVKGYENMIAESDSIYYISLKDGFARLNVNSLINEQQDLFISEPFIAGFNDLETDYSLAEKPEIPFKNAGLLSFDIGLPFSDSREVGYRLTGNDTITGIVESGKLDFQNLDYGEYNLELYPVGAKNGMAKTFVFSVMPPWYLSIWMKAVYLLLFLSAVGLLFWYNRRRLRKHQWLIEQKFEKEHKERIDRLERERLMDEIDMKRKELANTTMMAAKKNEVLMEIQGELNKDKAKMNEYRLKHIMNKINGAVKSKDEWQVFETNFNEIHEDFFRDLLETYPKLTSKDLKLCSYLKMNLTSKEIAPLMGISVRGVEVHRYRLRKKMDLDKNENLTNFLIKNF</sequence>
<keyword evidence="1" id="KW-0812">Transmembrane</keyword>
<protein>
    <submittedName>
        <fullName evidence="3">Sensor/regulator hybrid</fullName>
    </submittedName>
</protein>
<name>A0A1Y1T936_9FLAO</name>